<dbReference type="Proteomes" id="UP000231279">
    <property type="component" value="Unassembled WGS sequence"/>
</dbReference>
<feature type="region of interest" description="Disordered" evidence="1">
    <location>
        <begin position="628"/>
        <end position="654"/>
    </location>
</feature>
<reference evidence="4" key="1">
    <citation type="journal article" date="2018" name="Gigascience">
        <title>Genome assembly of the Pink Ipe (Handroanthus impetiginosus, Bignoniaceae), a highly valued, ecologically keystone Neotropical timber forest tree.</title>
        <authorList>
            <person name="Silva-Junior O.B."/>
            <person name="Grattapaglia D."/>
            <person name="Novaes E."/>
            <person name="Collevatti R.G."/>
        </authorList>
    </citation>
    <scope>NUCLEOTIDE SEQUENCE [LARGE SCALE GENOMIC DNA]</scope>
    <source>
        <strain evidence="4">cv. UFG-1</strain>
    </source>
</reference>
<gene>
    <name evidence="3" type="ORF">CDL12_13564</name>
</gene>
<dbReference type="SMART" id="SM00668">
    <property type="entry name" value="CTLH"/>
    <property type="match status" value="2"/>
</dbReference>
<proteinExistence type="predicted"/>
<feature type="region of interest" description="Disordered" evidence="1">
    <location>
        <begin position="309"/>
        <end position="334"/>
    </location>
</feature>
<sequence>MDSMPVNWEALDALVLDFAKSERLIDDSSPPSSSPSSSSSYRGRLLICQIRRSLESGDIDSAIDLLRAHAPAVLDDHRLLFRLHKQKFIELLRKGTNEDRDSAIKYVRTSLAPCAMVAYPEAYEEFKHVFLAFIYDKDDQTSPVVNEWSERRRFEIAGLVSSVLRAHLRAYDPVFSMTLRYLISIHKGFCLRQGVPSPITDLTERLLLEERDPPATPQESLFEAPPFDEVDIQALAHAVELTRQGAIDSLRFAKGDLHQAFQNELCQMRLDISVLDALVHEYCIYRGMVDSGPTNVGEGVPVVSGMATVDQSDPGSSLSENCSIGSDSDMSVSSVHKQGSQSKIDLAGTQNANMKVWYPCETASPSEDCSTSTTRQLEDNKVVQRTRSSGTRERGKRKRWRGRNDNLEIVSDALTGSCKHDHGAADLPGCTNTDLKDSSIMHDVSNRVDTYEVVLGMKELASKGMAAEVVDEINAMDPDFFTQNPVLLFQLMQVEFFKLVHAGDYTRAVKVASTHLGPLTAKDPSLLKPLKETLLTLLKPSEEPIGKHLPLDALATSLQVAVGRSLGIEEPQLMKIIRTTLHSHTEWFKLQMCKDQFEGLLWINSLKEHGSPLLGDAASKSLTDTCTQGSSQVTMSSSNTRMQEDGNSRNQISSSDIGCDENAILKVMEFLALPRADAIHLLAQYNGNADTVIQQIFS</sequence>
<evidence type="ECO:0000313" key="3">
    <source>
        <dbReference type="EMBL" id="PIN13812.1"/>
    </source>
</evidence>
<dbReference type="EMBL" id="NKXS01002403">
    <property type="protein sequence ID" value="PIN13812.1"/>
    <property type="molecule type" value="Genomic_DNA"/>
</dbReference>
<protein>
    <submittedName>
        <fullName evidence="3">LisH motif-containing protein</fullName>
    </submittedName>
</protein>
<dbReference type="PANTHER" id="PTHR12864">
    <property type="entry name" value="RAN BINDING PROTEIN 9-RELATED"/>
    <property type="match status" value="1"/>
</dbReference>
<feature type="domain" description="CTLH" evidence="2">
    <location>
        <begin position="458"/>
        <end position="507"/>
    </location>
</feature>
<organism evidence="3 4">
    <name type="scientific">Handroanthus impetiginosus</name>
    <dbReference type="NCBI Taxonomy" id="429701"/>
    <lineage>
        <taxon>Eukaryota</taxon>
        <taxon>Viridiplantae</taxon>
        <taxon>Streptophyta</taxon>
        <taxon>Embryophyta</taxon>
        <taxon>Tracheophyta</taxon>
        <taxon>Spermatophyta</taxon>
        <taxon>Magnoliopsida</taxon>
        <taxon>eudicotyledons</taxon>
        <taxon>Gunneridae</taxon>
        <taxon>Pentapetalae</taxon>
        <taxon>asterids</taxon>
        <taxon>lamiids</taxon>
        <taxon>Lamiales</taxon>
        <taxon>Bignoniaceae</taxon>
        <taxon>Crescentiina</taxon>
        <taxon>Tabebuia alliance</taxon>
        <taxon>Handroanthus</taxon>
    </lineage>
</organism>
<dbReference type="OrthoDB" id="2415936at2759"/>
<feature type="compositionally biased region" description="Polar residues" evidence="1">
    <location>
        <begin position="364"/>
        <end position="375"/>
    </location>
</feature>
<evidence type="ECO:0000313" key="4">
    <source>
        <dbReference type="Proteomes" id="UP000231279"/>
    </source>
</evidence>
<feature type="region of interest" description="Disordered" evidence="1">
    <location>
        <begin position="364"/>
        <end position="401"/>
    </location>
</feature>
<dbReference type="InterPro" id="IPR050618">
    <property type="entry name" value="Ubq-SigPath_Reg"/>
</dbReference>
<dbReference type="AlphaFoldDB" id="A0A2G9H8H2"/>
<keyword evidence="4" id="KW-1185">Reference proteome</keyword>
<dbReference type="PROSITE" id="PS50897">
    <property type="entry name" value="CTLH"/>
    <property type="match status" value="2"/>
</dbReference>
<evidence type="ECO:0000256" key="1">
    <source>
        <dbReference type="SAM" id="MobiDB-lite"/>
    </source>
</evidence>
<dbReference type="Pfam" id="PF10607">
    <property type="entry name" value="CTLH"/>
    <property type="match status" value="1"/>
</dbReference>
<dbReference type="InterPro" id="IPR024964">
    <property type="entry name" value="CTLH/CRA"/>
</dbReference>
<feature type="compositionally biased region" description="Polar residues" evidence="1">
    <location>
        <begin position="628"/>
        <end position="641"/>
    </location>
</feature>
<comment type="caution">
    <text evidence="3">The sequence shown here is derived from an EMBL/GenBank/DDBJ whole genome shotgun (WGS) entry which is preliminary data.</text>
</comment>
<accession>A0A2G9H8H2</accession>
<feature type="compositionally biased region" description="Polar residues" evidence="1">
    <location>
        <begin position="309"/>
        <end position="325"/>
    </location>
</feature>
<feature type="domain" description="CTLH" evidence="2">
    <location>
        <begin position="49"/>
        <end position="99"/>
    </location>
</feature>
<dbReference type="STRING" id="429701.A0A2G9H8H2"/>
<evidence type="ECO:0000259" key="2">
    <source>
        <dbReference type="PROSITE" id="PS50897"/>
    </source>
</evidence>
<dbReference type="InterPro" id="IPR006595">
    <property type="entry name" value="CTLH_C"/>
</dbReference>
<name>A0A2G9H8H2_9LAMI</name>